<evidence type="ECO:0000256" key="1">
    <source>
        <dbReference type="SAM" id="MobiDB-lite"/>
    </source>
</evidence>
<sequence>MAGNDRGTPRSTIPSPSITIRRPNGMVRPPENLSVSAKKPDTGGLSPAMGKEKEHAGRMLQTIVSTDQKPPTVEKATDGRSERWRRSEMGRPHDAKKEDRKSDRHEKKKRKEKDKHKEKKREKEAKKEKNEHNKKEHDKIRENSINYPIDSLQVKPSAPPVVPPVDGAKAILPDENPKKRKNHEMNGFLQNHHDMRPTKLPRPALSNNLVENGTASHVAAPLSSVKPEAIKYQKG</sequence>
<gene>
    <name evidence="2" type="primary">gb10253</name>
    <name evidence="2" type="ORF">PR202_gb10253</name>
</gene>
<dbReference type="Proteomes" id="UP001054889">
    <property type="component" value="Unassembled WGS sequence"/>
</dbReference>
<feature type="compositionally biased region" description="Basic residues" evidence="1">
    <location>
        <begin position="106"/>
        <end position="120"/>
    </location>
</feature>
<feature type="region of interest" description="Disordered" evidence="1">
    <location>
        <begin position="1"/>
        <end position="182"/>
    </location>
</feature>
<feature type="compositionally biased region" description="Basic and acidic residues" evidence="1">
    <location>
        <begin position="75"/>
        <end position="105"/>
    </location>
</feature>
<organism evidence="2 3">
    <name type="scientific">Eleusine coracana subsp. coracana</name>
    <dbReference type="NCBI Taxonomy" id="191504"/>
    <lineage>
        <taxon>Eukaryota</taxon>
        <taxon>Viridiplantae</taxon>
        <taxon>Streptophyta</taxon>
        <taxon>Embryophyta</taxon>
        <taxon>Tracheophyta</taxon>
        <taxon>Spermatophyta</taxon>
        <taxon>Magnoliopsida</taxon>
        <taxon>Liliopsida</taxon>
        <taxon>Poales</taxon>
        <taxon>Poaceae</taxon>
        <taxon>PACMAD clade</taxon>
        <taxon>Chloridoideae</taxon>
        <taxon>Cynodonteae</taxon>
        <taxon>Eleusininae</taxon>
        <taxon>Eleusine</taxon>
    </lineage>
</organism>
<name>A0AAV5EJP3_ELECO</name>
<evidence type="ECO:0000313" key="3">
    <source>
        <dbReference type="Proteomes" id="UP001054889"/>
    </source>
</evidence>
<feature type="compositionally biased region" description="Polar residues" evidence="1">
    <location>
        <begin position="9"/>
        <end position="18"/>
    </location>
</feature>
<reference evidence="2" key="1">
    <citation type="journal article" date="2018" name="DNA Res.">
        <title>Multiple hybrid de novo genome assembly of finger millet, an orphan allotetraploid crop.</title>
        <authorList>
            <person name="Hatakeyama M."/>
            <person name="Aluri S."/>
            <person name="Balachadran M.T."/>
            <person name="Sivarajan S.R."/>
            <person name="Patrignani A."/>
            <person name="Gruter S."/>
            <person name="Poveda L."/>
            <person name="Shimizu-Inatsugi R."/>
            <person name="Baeten J."/>
            <person name="Francoijs K.J."/>
            <person name="Nataraja K.N."/>
            <person name="Reddy Y.A.N."/>
            <person name="Phadnis S."/>
            <person name="Ravikumar R.L."/>
            <person name="Schlapbach R."/>
            <person name="Sreeman S.M."/>
            <person name="Shimizu K.K."/>
        </authorList>
    </citation>
    <scope>NUCLEOTIDE SEQUENCE</scope>
</reference>
<reference evidence="2" key="2">
    <citation type="submission" date="2021-12" db="EMBL/GenBank/DDBJ databases">
        <title>Resequencing data analysis of finger millet.</title>
        <authorList>
            <person name="Hatakeyama M."/>
            <person name="Aluri S."/>
            <person name="Balachadran M.T."/>
            <person name="Sivarajan S.R."/>
            <person name="Poveda L."/>
            <person name="Shimizu-Inatsugi R."/>
            <person name="Schlapbach R."/>
            <person name="Sreeman S.M."/>
            <person name="Shimizu K.K."/>
        </authorList>
    </citation>
    <scope>NUCLEOTIDE SEQUENCE</scope>
</reference>
<protein>
    <submittedName>
        <fullName evidence="2">Uncharacterized protein</fullName>
    </submittedName>
</protein>
<dbReference type="EMBL" id="BQKI01000076">
    <property type="protein sequence ID" value="GJN22665.1"/>
    <property type="molecule type" value="Genomic_DNA"/>
</dbReference>
<accession>A0AAV5EJP3</accession>
<comment type="caution">
    <text evidence="2">The sequence shown here is derived from an EMBL/GenBank/DDBJ whole genome shotgun (WGS) entry which is preliminary data.</text>
</comment>
<proteinExistence type="predicted"/>
<evidence type="ECO:0000313" key="2">
    <source>
        <dbReference type="EMBL" id="GJN22665.1"/>
    </source>
</evidence>
<keyword evidence="3" id="KW-1185">Reference proteome</keyword>
<feature type="compositionally biased region" description="Basic and acidic residues" evidence="1">
    <location>
        <begin position="121"/>
        <end position="142"/>
    </location>
</feature>
<dbReference type="AlphaFoldDB" id="A0AAV5EJP3"/>